<name>M2NJB8_BAUPA</name>
<dbReference type="KEGG" id="bcom:BAUCODRAFT_146205"/>
<evidence type="ECO:0000313" key="1">
    <source>
        <dbReference type="EMBL" id="EMC99235.1"/>
    </source>
</evidence>
<dbReference type="Proteomes" id="UP000011761">
    <property type="component" value="Unassembled WGS sequence"/>
</dbReference>
<dbReference type="RefSeq" id="XP_007674183.1">
    <property type="nucleotide sequence ID" value="XM_007675993.1"/>
</dbReference>
<sequence length="251" mass="28525">MALALAISKALPAAIEISKASLSPPRTDPPFENNPYHNMAHQADSPFFALPGEIRNQIYAYLAYTSKTVIVLSPHQIVTVPAPISLVCHRTQLEFNSIFTTLSLAYATQIIICNENFNIWSLIHSLQHIPVPAPDLERKITFRIRMTNAMQLPNLEAFVKEMQEPAVPPKLAARIEYQCSFEAADFNLRAWRINFARLAKQYRFHRSESEQRTWEKVYWAFSESAEKIDGVSSKDFQVGCWATQDGGFCFV</sequence>
<dbReference type="OrthoDB" id="4133832at2759"/>
<evidence type="ECO:0000313" key="2">
    <source>
        <dbReference type="Proteomes" id="UP000011761"/>
    </source>
</evidence>
<dbReference type="AlphaFoldDB" id="M2NJB8"/>
<dbReference type="GeneID" id="19108666"/>
<evidence type="ECO:0008006" key="3">
    <source>
        <dbReference type="Google" id="ProtNLM"/>
    </source>
</evidence>
<accession>M2NJB8</accession>
<dbReference type="EMBL" id="KB445552">
    <property type="protein sequence ID" value="EMC99235.1"/>
    <property type="molecule type" value="Genomic_DNA"/>
</dbReference>
<gene>
    <name evidence="1" type="ORF">BAUCODRAFT_146205</name>
</gene>
<reference evidence="1 2" key="1">
    <citation type="journal article" date="2012" name="PLoS Pathog.">
        <title>Diverse lifestyles and strategies of plant pathogenesis encoded in the genomes of eighteen Dothideomycetes fungi.</title>
        <authorList>
            <person name="Ohm R.A."/>
            <person name="Feau N."/>
            <person name="Henrissat B."/>
            <person name="Schoch C.L."/>
            <person name="Horwitz B.A."/>
            <person name="Barry K.W."/>
            <person name="Condon B.J."/>
            <person name="Copeland A.C."/>
            <person name="Dhillon B."/>
            <person name="Glaser F."/>
            <person name="Hesse C.N."/>
            <person name="Kosti I."/>
            <person name="LaButti K."/>
            <person name="Lindquist E.A."/>
            <person name="Lucas S."/>
            <person name="Salamov A.A."/>
            <person name="Bradshaw R.E."/>
            <person name="Ciuffetti L."/>
            <person name="Hamelin R.C."/>
            <person name="Kema G.H.J."/>
            <person name="Lawrence C."/>
            <person name="Scott J.A."/>
            <person name="Spatafora J.W."/>
            <person name="Turgeon B.G."/>
            <person name="de Wit P.J.G.M."/>
            <person name="Zhong S."/>
            <person name="Goodwin S.B."/>
            <person name="Grigoriev I.V."/>
        </authorList>
    </citation>
    <scope>NUCLEOTIDE SEQUENCE [LARGE SCALE GENOMIC DNA]</scope>
    <source>
        <strain evidence="1 2">UAMH 10762</strain>
    </source>
</reference>
<protein>
    <recommendedName>
        <fullName evidence="3">F-box domain-containing protein</fullName>
    </recommendedName>
</protein>
<dbReference type="HOGENOM" id="CLU_1106936_0_0_1"/>
<keyword evidence="2" id="KW-1185">Reference proteome</keyword>
<organism evidence="1 2">
    <name type="scientific">Baudoinia panamericana (strain UAMH 10762)</name>
    <name type="common">Angels' share fungus</name>
    <name type="synonym">Baudoinia compniacensis (strain UAMH 10762)</name>
    <dbReference type="NCBI Taxonomy" id="717646"/>
    <lineage>
        <taxon>Eukaryota</taxon>
        <taxon>Fungi</taxon>
        <taxon>Dikarya</taxon>
        <taxon>Ascomycota</taxon>
        <taxon>Pezizomycotina</taxon>
        <taxon>Dothideomycetes</taxon>
        <taxon>Dothideomycetidae</taxon>
        <taxon>Mycosphaerellales</taxon>
        <taxon>Teratosphaeriaceae</taxon>
        <taxon>Baudoinia</taxon>
    </lineage>
</organism>
<proteinExistence type="predicted"/>